<feature type="compositionally biased region" description="Polar residues" evidence="1">
    <location>
        <begin position="33"/>
        <end position="58"/>
    </location>
</feature>
<evidence type="ECO:0000313" key="2">
    <source>
        <dbReference type="EMBL" id="KAH6591778.1"/>
    </source>
</evidence>
<name>A0ABQ8F432_9FUNG</name>
<evidence type="ECO:0008006" key="4">
    <source>
        <dbReference type="Google" id="ProtNLM"/>
    </source>
</evidence>
<dbReference type="EMBL" id="JAFCIX010000397">
    <property type="protein sequence ID" value="KAH6591778.1"/>
    <property type="molecule type" value="Genomic_DNA"/>
</dbReference>
<protein>
    <recommendedName>
        <fullName evidence="4">Syntaxin N-terminal domain-containing protein</fullName>
    </recommendedName>
</protein>
<evidence type="ECO:0000313" key="3">
    <source>
        <dbReference type="Proteomes" id="UP001648503"/>
    </source>
</evidence>
<accession>A0ABQ8F432</accession>
<evidence type="ECO:0000256" key="1">
    <source>
        <dbReference type="SAM" id="MobiDB-lite"/>
    </source>
</evidence>
<feature type="region of interest" description="Disordered" evidence="1">
    <location>
        <begin position="89"/>
        <end position="117"/>
    </location>
</feature>
<reference evidence="2 3" key="1">
    <citation type="submission" date="2021-02" db="EMBL/GenBank/DDBJ databases">
        <title>Variation within the Batrachochytrium salamandrivorans European outbreak.</title>
        <authorList>
            <person name="Kelly M."/>
            <person name="Pasmans F."/>
            <person name="Shea T.P."/>
            <person name="Munoz J.F."/>
            <person name="Carranza S."/>
            <person name="Cuomo C.A."/>
            <person name="Martel A."/>
        </authorList>
    </citation>
    <scope>NUCLEOTIDE SEQUENCE [LARGE SCALE GENOMIC DNA]</scope>
    <source>
        <strain evidence="2 3">AMFP18/2</strain>
    </source>
</reference>
<feature type="region of interest" description="Disordered" evidence="1">
    <location>
        <begin position="33"/>
        <end position="61"/>
    </location>
</feature>
<comment type="caution">
    <text evidence="2">The sequence shown here is derived from an EMBL/GenBank/DDBJ whole genome shotgun (WGS) entry which is preliminary data.</text>
</comment>
<gene>
    <name evidence="2" type="ORF">BASA50_008487</name>
</gene>
<dbReference type="Proteomes" id="UP001648503">
    <property type="component" value="Unassembled WGS sequence"/>
</dbReference>
<feature type="compositionally biased region" description="Low complexity" evidence="1">
    <location>
        <begin position="89"/>
        <end position="114"/>
    </location>
</feature>
<keyword evidence="3" id="KW-1185">Reference proteome</keyword>
<proteinExistence type="predicted"/>
<sequence>MDEYLDDGIQNSQQSYNNDIDMLDQLLNDITQNSQQPQDAATQSVQQSPNDATQSAHQYQGPDAQEIGQLRGASPKNIQALLNFLAQTPQQSQDAATQSTQQSQGAATHSAQQSDQDEVLAEINRLTEALKMQDGRCSQIKRHIRSDKQKNTEVNDMMKTIAMKFRRPSLSSDKKLELQKMAHNLIMVSDESVVRYIEQHQRYTYDMTIRNEMYAELQLLKENQELIAKHNSKNEVKVELSPNSCYNIGILETQYDDIIKDTDRLLVKHKRTRDAMILPGGDALKAESKKFENEIHTLQHYNVVAKRILC</sequence>
<organism evidence="2 3">
    <name type="scientific">Batrachochytrium salamandrivorans</name>
    <dbReference type="NCBI Taxonomy" id="1357716"/>
    <lineage>
        <taxon>Eukaryota</taxon>
        <taxon>Fungi</taxon>
        <taxon>Fungi incertae sedis</taxon>
        <taxon>Chytridiomycota</taxon>
        <taxon>Chytridiomycota incertae sedis</taxon>
        <taxon>Chytridiomycetes</taxon>
        <taxon>Rhizophydiales</taxon>
        <taxon>Rhizophydiales incertae sedis</taxon>
        <taxon>Batrachochytrium</taxon>
    </lineage>
</organism>